<dbReference type="AlphaFoldDB" id="A0A346RJL5"/>
<evidence type="ECO:0000256" key="11">
    <source>
        <dbReference type="ARBA" id="ARBA00023136"/>
    </source>
</evidence>
<keyword evidence="6 12" id="KW-0812">Transmembrane</keyword>
<dbReference type="GO" id="GO:0045259">
    <property type="term" value="C:proton-transporting ATP synthase complex"/>
    <property type="evidence" value="ECO:0007669"/>
    <property type="project" value="UniProtKB-KW"/>
</dbReference>
<evidence type="ECO:0000313" key="13">
    <source>
        <dbReference type="EMBL" id="AXS66262.1"/>
    </source>
</evidence>
<dbReference type="GO" id="GO:0015986">
    <property type="term" value="P:proton motive force-driven ATP synthesis"/>
    <property type="evidence" value="ECO:0007669"/>
    <property type="project" value="InterPro"/>
</dbReference>
<evidence type="ECO:0000256" key="3">
    <source>
        <dbReference type="ARBA" id="ARBA00011291"/>
    </source>
</evidence>
<evidence type="ECO:0000256" key="2">
    <source>
        <dbReference type="ARBA" id="ARBA00008892"/>
    </source>
</evidence>
<keyword evidence="4 12" id="KW-0813">Transport</keyword>
<dbReference type="Pfam" id="PF00895">
    <property type="entry name" value="ATP-synt_8"/>
    <property type="match status" value="1"/>
</dbReference>
<evidence type="ECO:0000256" key="5">
    <source>
        <dbReference type="ARBA" id="ARBA00022547"/>
    </source>
</evidence>
<evidence type="ECO:0000256" key="7">
    <source>
        <dbReference type="ARBA" id="ARBA00022781"/>
    </source>
</evidence>
<geneLocation type="mitochondrion" evidence="13"/>
<evidence type="ECO:0000256" key="1">
    <source>
        <dbReference type="ARBA" id="ARBA00004304"/>
    </source>
</evidence>
<evidence type="ECO:0000256" key="8">
    <source>
        <dbReference type="ARBA" id="ARBA00022989"/>
    </source>
</evidence>
<dbReference type="GO" id="GO:0015078">
    <property type="term" value="F:proton transmembrane transporter activity"/>
    <property type="evidence" value="ECO:0007669"/>
    <property type="project" value="InterPro"/>
</dbReference>
<protein>
    <recommendedName>
        <fullName evidence="12">ATP synthase complex subunit 8</fullName>
    </recommendedName>
</protein>
<reference evidence="13" key="1">
    <citation type="journal article" date="2018" name="J. ISSAAS">
        <title>The contribution of mitochondrial metagenomics to large-scale data mining and phylogenetic analysis of Coleoptera.</title>
        <authorList>
            <person name="Miller K."/>
            <person name="Linard B."/>
            <person name="Motyka M."/>
            <person name="Bocek M."/>
            <person name="Vogler A.P."/>
        </authorList>
    </citation>
    <scope>NUCLEOTIDE SEQUENCE</scope>
</reference>
<keyword evidence="8" id="KW-1133">Transmembrane helix</keyword>
<keyword evidence="9 12" id="KW-0406">Ion transport</keyword>
<accession>A0A346RJL5</accession>
<comment type="similarity">
    <text evidence="2 12">Belongs to the ATPase protein 8 family.</text>
</comment>
<dbReference type="InterPro" id="IPR001421">
    <property type="entry name" value="ATP8_metazoa"/>
</dbReference>
<evidence type="ECO:0000256" key="10">
    <source>
        <dbReference type="ARBA" id="ARBA00023128"/>
    </source>
</evidence>
<keyword evidence="11" id="KW-0472">Membrane</keyword>
<dbReference type="GO" id="GO:0031966">
    <property type="term" value="C:mitochondrial membrane"/>
    <property type="evidence" value="ECO:0007669"/>
    <property type="project" value="UniProtKB-SubCell"/>
</dbReference>
<name>A0A346RJL5_9COLE</name>
<gene>
    <name evidence="13" type="primary">atp8</name>
</gene>
<keyword evidence="7 12" id="KW-0375">Hydrogen ion transport</keyword>
<evidence type="ECO:0000256" key="4">
    <source>
        <dbReference type="ARBA" id="ARBA00022448"/>
    </source>
</evidence>
<evidence type="ECO:0000256" key="9">
    <source>
        <dbReference type="ARBA" id="ARBA00023065"/>
    </source>
</evidence>
<comment type="subunit">
    <text evidence="3">F-type ATPases have 2 components, CF(1) - the catalytic core - and CF(0) - the membrane proton channel.</text>
</comment>
<sequence>MPQMAPMNWLTLFISFSMFFIAINSINYYNQQISKSPIETKTSEKTTTNWKW</sequence>
<comment type="subcellular location">
    <subcellularLocation>
        <location evidence="1 12">Mitochondrion membrane</location>
        <topology evidence="1 12">Single-pass membrane protein</topology>
    </subcellularLocation>
</comment>
<keyword evidence="5 12" id="KW-0138">CF(0)</keyword>
<evidence type="ECO:0000256" key="12">
    <source>
        <dbReference type="RuleBase" id="RU003661"/>
    </source>
</evidence>
<keyword evidence="10 12" id="KW-0496">Mitochondrion</keyword>
<organism evidence="13">
    <name type="scientific">Bostrichoidea sp. 2 KM-2017</name>
    <dbReference type="NCBI Taxonomy" id="2219276"/>
    <lineage>
        <taxon>Eukaryota</taxon>
        <taxon>Metazoa</taxon>
        <taxon>Ecdysozoa</taxon>
        <taxon>Arthropoda</taxon>
        <taxon>Hexapoda</taxon>
        <taxon>Insecta</taxon>
        <taxon>Pterygota</taxon>
        <taxon>Neoptera</taxon>
        <taxon>Endopterygota</taxon>
        <taxon>Coleoptera</taxon>
        <taxon>Polyphaga</taxon>
        <taxon>Bostrichiformia</taxon>
    </lineage>
</organism>
<evidence type="ECO:0000256" key="6">
    <source>
        <dbReference type="ARBA" id="ARBA00022692"/>
    </source>
</evidence>
<dbReference type="EMBL" id="MG193487">
    <property type="protein sequence ID" value="AXS66262.1"/>
    <property type="molecule type" value="Genomic_DNA"/>
</dbReference>
<proteinExistence type="inferred from homology"/>